<keyword evidence="2 5" id="KW-0812">Transmembrane</keyword>
<gene>
    <name evidence="7" type="primary">Necator_chrII.g4812</name>
    <name evidence="7" type="ORF">RB195_017020</name>
</gene>
<organism evidence="7 8">
    <name type="scientific">Necator americanus</name>
    <name type="common">Human hookworm</name>
    <dbReference type="NCBI Taxonomy" id="51031"/>
    <lineage>
        <taxon>Eukaryota</taxon>
        <taxon>Metazoa</taxon>
        <taxon>Ecdysozoa</taxon>
        <taxon>Nematoda</taxon>
        <taxon>Chromadorea</taxon>
        <taxon>Rhabditida</taxon>
        <taxon>Rhabditina</taxon>
        <taxon>Rhabditomorpha</taxon>
        <taxon>Strongyloidea</taxon>
        <taxon>Ancylostomatidae</taxon>
        <taxon>Bunostominae</taxon>
        <taxon>Necator</taxon>
    </lineage>
</organism>
<dbReference type="InterPro" id="IPR037185">
    <property type="entry name" value="EmrE-like"/>
</dbReference>
<evidence type="ECO:0000256" key="5">
    <source>
        <dbReference type="SAM" id="Phobius"/>
    </source>
</evidence>
<feature type="transmembrane region" description="Helical" evidence="5">
    <location>
        <begin position="198"/>
        <end position="218"/>
    </location>
</feature>
<dbReference type="Pfam" id="PF03151">
    <property type="entry name" value="TPT"/>
    <property type="match status" value="1"/>
</dbReference>
<name>A0ABR1C378_NECAM</name>
<evidence type="ECO:0000256" key="4">
    <source>
        <dbReference type="ARBA" id="ARBA00023136"/>
    </source>
</evidence>
<feature type="transmembrane region" description="Helical" evidence="5">
    <location>
        <begin position="52"/>
        <end position="69"/>
    </location>
</feature>
<evidence type="ECO:0000256" key="1">
    <source>
        <dbReference type="ARBA" id="ARBA00004141"/>
    </source>
</evidence>
<feature type="transmembrane region" description="Helical" evidence="5">
    <location>
        <begin position="147"/>
        <end position="167"/>
    </location>
</feature>
<reference evidence="7 8" key="1">
    <citation type="submission" date="2023-08" db="EMBL/GenBank/DDBJ databases">
        <title>A Necator americanus chromosomal reference genome.</title>
        <authorList>
            <person name="Ilik V."/>
            <person name="Petrzelkova K.J."/>
            <person name="Pardy F."/>
            <person name="Fuh T."/>
            <person name="Niatou-Singa F.S."/>
            <person name="Gouil Q."/>
            <person name="Baker L."/>
            <person name="Ritchie M.E."/>
            <person name="Jex A.R."/>
            <person name="Gazzola D."/>
            <person name="Li H."/>
            <person name="Toshio Fujiwara R."/>
            <person name="Zhan B."/>
            <person name="Aroian R.V."/>
            <person name="Pafco B."/>
            <person name="Schwarz E.M."/>
        </authorList>
    </citation>
    <scope>NUCLEOTIDE SEQUENCE [LARGE SCALE GENOMIC DNA]</scope>
    <source>
        <strain evidence="7 8">Aroian</strain>
        <tissue evidence="7">Whole animal</tissue>
    </source>
</reference>
<feature type="domain" description="Sugar phosphate transporter" evidence="6">
    <location>
        <begin position="55"/>
        <end position="346"/>
    </location>
</feature>
<evidence type="ECO:0000256" key="2">
    <source>
        <dbReference type="ARBA" id="ARBA00022692"/>
    </source>
</evidence>
<feature type="transmembrane region" description="Helical" evidence="5">
    <location>
        <begin position="272"/>
        <end position="296"/>
    </location>
</feature>
<evidence type="ECO:0000256" key="3">
    <source>
        <dbReference type="ARBA" id="ARBA00022989"/>
    </source>
</evidence>
<evidence type="ECO:0000313" key="8">
    <source>
        <dbReference type="Proteomes" id="UP001303046"/>
    </source>
</evidence>
<dbReference type="EMBL" id="JAVFWL010000002">
    <property type="protein sequence ID" value="KAK6732992.1"/>
    <property type="molecule type" value="Genomic_DNA"/>
</dbReference>
<dbReference type="Proteomes" id="UP001303046">
    <property type="component" value="Unassembled WGS sequence"/>
</dbReference>
<comment type="caution">
    <text evidence="7">The sequence shown here is derived from an EMBL/GenBank/DDBJ whole genome shotgun (WGS) entry which is preliminary data.</text>
</comment>
<protein>
    <recommendedName>
        <fullName evidence="6">Sugar phosphate transporter domain-containing protein</fullName>
    </recommendedName>
</protein>
<dbReference type="PANTHER" id="PTHR11132">
    <property type="entry name" value="SOLUTE CARRIER FAMILY 35"/>
    <property type="match status" value="1"/>
</dbReference>
<evidence type="ECO:0000259" key="6">
    <source>
        <dbReference type="Pfam" id="PF03151"/>
    </source>
</evidence>
<feature type="transmembrane region" description="Helical" evidence="5">
    <location>
        <begin position="81"/>
        <end position="100"/>
    </location>
</feature>
<feature type="transmembrane region" description="Helical" evidence="5">
    <location>
        <begin position="230"/>
        <end position="250"/>
    </location>
</feature>
<feature type="transmembrane region" description="Helical" evidence="5">
    <location>
        <begin position="174"/>
        <end position="192"/>
    </location>
</feature>
<evidence type="ECO:0000313" key="7">
    <source>
        <dbReference type="EMBL" id="KAK6732992.1"/>
    </source>
</evidence>
<dbReference type="InterPro" id="IPR050186">
    <property type="entry name" value="TPT_transporter"/>
</dbReference>
<keyword evidence="4 5" id="KW-0472">Membrane</keyword>
<keyword evidence="8" id="KW-1185">Reference proteome</keyword>
<proteinExistence type="predicted"/>
<comment type="subcellular location">
    <subcellularLocation>
        <location evidence="1">Membrane</location>
        <topology evidence="1">Multi-pass membrane protein</topology>
    </subcellularLocation>
</comment>
<keyword evidence="3 5" id="KW-1133">Transmembrane helix</keyword>
<accession>A0ABR1C378</accession>
<feature type="transmembrane region" description="Helical" evidence="5">
    <location>
        <begin position="121"/>
        <end position="141"/>
    </location>
</feature>
<dbReference type="SUPFAM" id="SSF103481">
    <property type="entry name" value="Multidrug resistance efflux transporter EmrE"/>
    <property type="match status" value="1"/>
</dbReference>
<sequence>MCAREASVHQSLHICESPTYKQRKHSLTSNLKNRTLAIGMRLFGVRAPGCRFKVRVITICLCWYVISSASSITNKVLLQSYPYPMTLALSNLMWVPIYSMPLLRIWEQKVVQLTSTQYNKYLTPISAGKALAVVSAYFSLWKVPVSYAHTVKASMPLFAVLLSRVLLKERQSYKVYLSLLPIVAGVVIASATEISFSFVGMLAALFSTFTYSLLNILVKKLLKESDIHPIRLLALNSQLAAIMVFPFWLFNDAFTMIGNFGSSDNTSPSPDLWMLCLLAMTGVLSFMQSVCAFSLIHELTALSYAVCNATKRITVIGSSLFTLHNPVTGANVFGMVLSIGGVFCYNRAKQAEKESVHSLPLTRSHVVLSESTLVALDNVQNNDLMYWASSNRPSQNGSRLGDFGYSNNYQYDKMDDISKEHNRRHVRFA</sequence>
<dbReference type="InterPro" id="IPR004853">
    <property type="entry name" value="Sugar_P_trans_dom"/>
</dbReference>